<dbReference type="Pfam" id="PF00271">
    <property type="entry name" value="Helicase_C"/>
    <property type="match status" value="1"/>
</dbReference>
<dbReference type="AlphaFoldDB" id="A0A9P7VE61"/>
<dbReference type="InterPro" id="IPR027417">
    <property type="entry name" value="P-loop_NTPase"/>
</dbReference>
<dbReference type="SMART" id="SM00490">
    <property type="entry name" value="HELICc"/>
    <property type="match status" value="1"/>
</dbReference>
<comment type="catalytic activity">
    <reaction evidence="22">
        <text>ATP + H2O = ADP + phosphate + H(+)</text>
        <dbReference type="Rhea" id="RHEA:13065"/>
        <dbReference type="ChEBI" id="CHEBI:15377"/>
        <dbReference type="ChEBI" id="CHEBI:15378"/>
        <dbReference type="ChEBI" id="CHEBI:30616"/>
        <dbReference type="ChEBI" id="CHEBI:43474"/>
        <dbReference type="ChEBI" id="CHEBI:456216"/>
        <dbReference type="EC" id="3.6.4.13"/>
    </reaction>
</comment>
<evidence type="ECO:0000256" key="11">
    <source>
        <dbReference type="ARBA" id="ARBA00022840"/>
    </source>
</evidence>
<feature type="domain" description="Helicase C-terminal" evidence="27">
    <location>
        <begin position="343"/>
        <end position="511"/>
    </location>
</feature>
<evidence type="ECO:0000256" key="23">
    <source>
        <dbReference type="PROSITE-ProRule" id="PRU00552"/>
    </source>
</evidence>
<evidence type="ECO:0000256" key="3">
    <source>
        <dbReference type="ARBA" id="ARBA00004567"/>
    </source>
</evidence>
<dbReference type="GO" id="GO:0015031">
    <property type="term" value="P:protein transport"/>
    <property type="evidence" value="ECO:0007669"/>
    <property type="project" value="UniProtKB-KW"/>
</dbReference>
<keyword evidence="8 24" id="KW-0378">Hydrolase</keyword>
<keyword evidence="16" id="KW-0539">Nucleus</keyword>
<keyword evidence="10" id="KW-0509">mRNA transport</keyword>
<evidence type="ECO:0000256" key="1">
    <source>
        <dbReference type="ARBA" id="ARBA00004335"/>
    </source>
</evidence>
<dbReference type="GO" id="GO:0016787">
    <property type="term" value="F:hydrolase activity"/>
    <property type="evidence" value="ECO:0007669"/>
    <property type="project" value="UniProtKB-KW"/>
</dbReference>
<evidence type="ECO:0000256" key="19">
    <source>
        <dbReference type="ARBA" id="ARBA00038750"/>
    </source>
</evidence>
<dbReference type="Gene3D" id="3.40.50.300">
    <property type="entry name" value="P-loop containing nucleotide triphosphate hydrolases"/>
    <property type="match status" value="2"/>
</dbReference>
<keyword evidence="9 24" id="KW-0347">Helicase</keyword>
<dbReference type="SMART" id="SM00487">
    <property type="entry name" value="DEXDc"/>
    <property type="match status" value="1"/>
</dbReference>
<keyword evidence="13" id="KW-0653">Protein transport</keyword>
<dbReference type="InterPro" id="IPR000629">
    <property type="entry name" value="RNA-helicase_DEAD-box_CS"/>
</dbReference>
<evidence type="ECO:0000256" key="22">
    <source>
        <dbReference type="ARBA" id="ARBA00047984"/>
    </source>
</evidence>
<keyword evidence="12" id="KW-0694">RNA-binding</keyword>
<dbReference type="GO" id="GO:0005643">
    <property type="term" value="C:nuclear pore"/>
    <property type="evidence" value="ECO:0007669"/>
    <property type="project" value="UniProtKB-SubCell"/>
</dbReference>
<evidence type="ECO:0000313" key="29">
    <source>
        <dbReference type="EMBL" id="KAG7196179.1"/>
    </source>
</evidence>
<evidence type="ECO:0000256" key="15">
    <source>
        <dbReference type="ARBA" id="ARBA00023132"/>
    </source>
</evidence>
<evidence type="ECO:0000256" key="4">
    <source>
        <dbReference type="ARBA" id="ARBA00012552"/>
    </source>
</evidence>
<evidence type="ECO:0000256" key="13">
    <source>
        <dbReference type="ARBA" id="ARBA00022927"/>
    </source>
</evidence>
<evidence type="ECO:0000256" key="21">
    <source>
        <dbReference type="ARBA" id="ARBA00039604"/>
    </source>
</evidence>
<gene>
    <name evidence="29" type="primary">DBP5</name>
    <name evidence="29" type="ORF">KQ657_000191</name>
</gene>
<dbReference type="PROSITE" id="PS51194">
    <property type="entry name" value="HELICASE_CTER"/>
    <property type="match status" value="1"/>
</dbReference>
<protein>
    <recommendedName>
        <fullName evidence="20">ATP-dependent RNA helicase DBP5</fullName>
        <ecNumber evidence="4">3.6.4.13</ecNumber>
    </recommendedName>
    <alternativeName>
        <fullName evidence="21">ATP-dependent RNA helicase dbp5</fullName>
    </alternativeName>
</protein>
<dbReference type="InterPro" id="IPR014014">
    <property type="entry name" value="RNA_helicase_DEAD_Q_motif"/>
</dbReference>
<feature type="region of interest" description="Disordered" evidence="25">
    <location>
        <begin position="1"/>
        <end position="104"/>
    </location>
</feature>
<feature type="compositionally biased region" description="Basic and acidic residues" evidence="25">
    <location>
        <begin position="52"/>
        <end position="100"/>
    </location>
</feature>
<evidence type="ECO:0000259" key="28">
    <source>
        <dbReference type="PROSITE" id="PS51195"/>
    </source>
</evidence>
<dbReference type="SUPFAM" id="SSF52540">
    <property type="entry name" value="P-loop containing nucleoside triphosphate hydrolases"/>
    <property type="match status" value="1"/>
</dbReference>
<keyword evidence="15" id="KW-0906">Nuclear pore complex</keyword>
<dbReference type="PANTHER" id="PTHR47958">
    <property type="entry name" value="ATP-DEPENDENT RNA HELICASE DBP3"/>
    <property type="match status" value="1"/>
</dbReference>
<dbReference type="GeneID" id="66113565"/>
<evidence type="ECO:0000256" key="2">
    <source>
        <dbReference type="ARBA" id="ARBA00004496"/>
    </source>
</evidence>
<dbReference type="CDD" id="cd17963">
    <property type="entry name" value="DEADc_DDX19_DDX25"/>
    <property type="match status" value="1"/>
</dbReference>
<dbReference type="RefSeq" id="XP_043051724.1">
    <property type="nucleotide sequence ID" value="XM_043191047.1"/>
</dbReference>
<evidence type="ECO:0000256" key="12">
    <source>
        <dbReference type="ARBA" id="ARBA00022884"/>
    </source>
</evidence>
<keyword evidence="14" id="KW-0811">Translocation</keyword>
<evidence type="ECO:0000256" key="17">
    <source>
        <dbReference type="ARBA" id="ARBA00037213"/>
    </source>
</evidence>
<reference evidence="29" key="1">
    <citation type="submission" date="2021-03" db="EMBL/GenBank/DDBJ databases">
        <authorList>
            <person name="Palmer J.M."/>
        </authorList>
    </citation>
    <scope>NUCLEOTIDE SEQUENCE</scope>
    <source>
        <strain evidence="29">ARV_011</strain>
    </source>
</reference>
<keyword evidence="11 24" id="KW-0067">ATP-binding</keyword>
<evidence type="ECO:0000256" key="8">
    <source>
        <dbReference type="ARBA" id="ARBA00022801"/>
    </source>
</evidence>
<dbReference type="PROSITE" id="PS00039">
    <property type="entry name" value="DEAD_ATP_HELICASE"/>
    <property type="match status" value="1"/>
</dbReference>
<dbReference type="FunFam" id="3.40.50.300:FF:000318">
    <property type="entry name" value="ATP-dependent RNA helicase DDX19B"/>
    <property type="match status" value="1"/>
</dbReference>
<dbReference type="InterPro" id="IPR011545">
    <property type="entry name" value="DEAD/DEAH_box_helicase_dom"/>
</dbReference>
<organism evidence="29 30">
    <name type="scientific">Scheffersomyces spartinae</name>
    <dbReference type="NCBI Taxonomy" id="45513"/>
    <lineage>
        <taxon>Eukaryota</taxon>
        <taxon>Fungi</taxon>
        <taxon>Dikarya</taxon>
        <taxon>Ascomycota</taxon>
        <taxon>Saccharomycotina</taxon>
        <taxon>Pichiomycetes</taxon>
        <taxon>Debaryomycetaceae</taxon>
        <taxon>Scheffersomyces</taxon>
    </lineage>
</organism>
<evidence type="ECO:0000259" key="26">
    <source>
        <dbReference type="PROSITE" id="PS51192"/>
    </source>
</evidence>
<evidence type="ECO:0000256" key="14">
    <source>
        <dbReference type="ARBA" id="ARBA00023010"/>
    </source>
</evidence>
<evidence type="ECO:0000256" key="9">
    <source>
        <dbReference type="ARBA" id="ARBA00022806"/>
    </source>
</evidence>
<comment type="similarity">
    <text evidence="18">Belongs to the DEAD box helicase family. DDX19/DBP5 subfamily.</text>
</comment>
<dbReference type="EC" id="3.6.4.13" evidence="4"/>
<evidence type="ECO:0000256" key="10">
    <source>
        <dbReference type="ARBA" id="ARBA00022816"/>
    </source>
</evidence>
<comment type="caution">
    <text evidence="29">The sequence shown here is derived from an EMBL/GenBank/DDBJ whole genome shotgun (WGS) entry which is preliminary data.</text>
</comment>
<comment type="function">
    <text evidence="17">ATP-dependent RNA helicase associated with the nuclear pore complex and essential for mRNA export from the nucleus. May participate in a terminal step of mRNA export through the removal of proteins that accompany mRNA through the nucleopore complex. May also be involved in early transcription.</text>
</comment>
<evidence type="ECO:0000313" key="30">
    <source>
        <dbReference type="Proteomes" id="UP000790833"/>
    </source>
</evidence>
<dbReference type="OrthoDB" id="10265785at2759"/>
<proteinExistence type="inferred from homology"/>
<keyword evidence="30" id="KW-1185">Reference proteome</keyword>
<keyword evidence="6" id="KW-0963">Cytoplasm</keyword>
<evidence type="ECO:0000256" key="7">
    <source>
        <dbReference type="ARBA" id="ARBA00022741"/>
    </source>
</evidence>
<dbReference type="GO" id="GO:0031965">
    <property type="term" value="C:nuclear membrane"/>
    <property type="evidence" value="ECO:0007669"/>
    <property type="project" value="UniProtKB-SubCell"/>
</dbReference>
<dbReference type="Pfam" id="PF00270">
    <property type="entry name" value="DEAD"/>
    <property type="match status" value="1"/>
</dbReference>
<comment type="subunit">
    <text evidence="19">Associates with the nuclear pore complex.</text>
</comment>
<dbReference type="PROSITE" id="PS51195">
    <property type="entry name" value="Q_MOTIF"/>
    <property type="match status" value="1"/>
</dbReference>
<evidence type="ECO:0000256" key="6">
    <source>
        <dbReference type="ARBA" id="ARBA00022490"/>
    </source>
</evidence>
<keyword evidence="7 24" id="KW-0547">Nucleotide-binding</keyword>
<dbReference type="GO" id="GO:0005737">
    <property type="term" value="C:cytoplasm"/>
    <property type="evidence" value="ECO:0007669"/>
    <property type="project" value="UniProtKB-SubCell"/>
</dbReference>
<feature type="domain" description="Helicase ATP-binding" evidence="26">
    <location>
        <begin position="165"/>
        <end position="332"/>
    </location>
</feature>
<keyword evidence="5" id="KW-0813">Transport</keyword>
<name>A0A9P7VE61_9ASCO</name>
<dbReference type="FunFam" id="3.40.50.300:FF:000849">
    <property type="entry name" value="ATP-dependent RNA helicase DBP5"/>
    <property type="match status" value="1"/>
</dbReference>
<dbReference type="PROSITE" id="PS51192">
    <property type="entry name" value="HELICASE_ATP_BIND_1"/>
    <property type="match status" value="1"/>
</dbReference>
<dbReference type="InterPro" id="IPR014001">
    <property type="entry name" value="Helicase_ATP-bd"/>
</dbReference>
<feature type="domain" description="DEAD-box RNA helicase Q" evidence="28">
    <location>
        <begin position="132"/>
        <end position="160"/>
    </location>
</feature>
<dbReference type="GO" id="GO:0051028">
    <property type="term" value="P:mRNA transport"/>
    <property type="evidence" value="ECO:0007669"/>
    <property type="project" value="UniProtKB-KW"/>
</dbReference>
<dbReference type="CDD" id="cd18787">
    <property type="entry name" value="SF2_C_DEAD"/>
    <property type="match status" value="1"/>
</dbReference>
<sequence length="524" mass="58152">MDTLLLVDQQSRMSSEKKAEMDASELLSSLSIKGNETTTPEAPAEDTALEAPAKEAVEDTKVDEKIDTETVDGKDKKDVVEEEKKASEPKPTEDGEEKKQAANTNLISSTYEVKVKLADLQADPDSPLYSVKSFEELGLSNELLKGLYAMKFNKPSKIQEKALPLLISNPPKNMIGQSQSGTGKTAAFSLTMLTRVDPSIKKTQCLCLSPTRELARQTLEVITTMGKFTDITTQLLVPDAFEKNTRINAQVVVGTPGVMMDLLKRRFLDLSALKVYVLDEADNMLDASGLSDQCIRIKKQIPKTAQLVLFSATFPVHVRQYAEKVVPNANSLELRQEELNVAAIKQLYMDCDSEAHKFEVLCGLYELLTIGSSIIFVERKTTANLLYGKMTKEGHKCSVLHGDLTSQDRDRLIDDFREGRSKVLITTNVLARGIDIASVSMVVNYDLPTTPNGKADPSTYLHRIGRTGRFGRTGVSISFIHDRKSYDILMDIIKYFGTGVEITRVPTNDWDEIERIVKSVIKGK</sequence>
<evidence type="ECO:0000259" key="27">
    <source>
        <dbReference type="PROSITE" id="PS51194"/>
    </source>
</evidence>
<dbReference type="Proteomes" id="UP000790833">
    <property type="component" value="Unassembled WGS sequence"/>
</dbReference>
<feature type="short sequence motif" description="Q motif" evidence="23">
    <location>
        <begin position="132"/>
        <end position="160"/>
    </location>
</feature>
<dbReference type="GO" id="GO:0005524">
    <property type="term" value="F:ATP binding"/>
    <property type="evidence" value="ECO:0007669"/>
    <property type="project" value="UniProtKB-KW"/>
</dbReference>
<feature type="compositionally biased region" description="Polar residues" evidence="25">
    <location>
        <begin position="26"/>
        <end position="35"/>
    </location>
</feature>
<evidence type="ECO:0000256" key="16">
    <source>
        <dbReference type="ARBA" id="ARBA00023242"/>
    </source>
</evidence>
<accession>A0A9P7VE61</accession>
<dbReference type="EMBL" id="JAHMUF010000001">
    <property type="protein sequence ID" value="KAG7196179.1"/>
    <property type="molecule type" value="Genomic_DNA"/>
</dbReference>
<evidence type="ECO:0000256" key="18">
    <source>
        <dbReference type="ARBA" id="ARBA00038143"/>
    </source>
</evidence>
<comment type="subcellular location">
    <subcellularLocation>
        <location evidence="2">Cytoplasm</location>
    </subcellularLocation>
    <subcellularLocation>
        <location evidence="1">Nucleus membrane</location>
        <topology evidence="1">Peripheral membrane protein</topology>
        <orientation evidence="1">Cytoplasmic side</orientation>
    </subcellularLocation>
    <subcellularLocation>
        <location evidence="3">Nucleus</location>
        <location evidence="3">Nuclear pore complex</location>
    </subcellularLocation>
</comment>
<evidence type="ECO:0000256" key="25">
    <source>
        <dbReference type="SAM" id="MobiDB-lite"/>
    </source>
</evidence>
<evidence type="ECO:0000256" key="5">
    <source>
        <dbReference type="ARBA" id="ARBA00022448"/>
    </source>
</evidence>
<dbReference type="GO" id="GO:0003724">
    <property type="term" value="F:RNA helicase activity"/>
    <property type="evidence" value="ECO:0007669"/>
    <property type="project" value="UniProtKB-EC"/>
</dbReference>
<dbReference type="GO" id="GO:0003723">
    <property type="term" value="F:RNA binding"/>
    <property type="evidence" value="ECO:0007669"/>
    <property type="project" value="UniProtKB-KW"/>
</dbReference>
<evidence type="ECO:0000256" key="24">
    <source>
        <dbReference type="RuleBase" id="RU000492"/>
    </source>
</evidence>
<evidence type="ECO:0000256" key="20">
    <source>
        <dbReference type="ARBA" id="ARBA00039326"/>
    </source>
</evidence>
<dbReference type="InterPro" id="IPR001650">
    <property type="entry name" value="Helicase_C-like"/>
</dbReference>